<dbReference type="Gene3D" id="3.30.1840.10">
    <property type="entry name" value="Polyphosphate kinase middle domain"/>
    <property type="match status" value="1"/>
</dbReference>
<feature type="region of interest" description="Disordered" evidence="9">
    <location>
        <begin position="462"/>
        <end position="486"/>
    </location>
</feature>
<feature type="domain" description="Polyphosphate kinase C-terminal" evidence="12">
    <location>
        <begin position="130"/>
        <end position="296"/>
    </location>
</feature>
<dbReference type="InterPro" id="IPR003414">
    <property type="entry name" value="PP_kinase"/>
</dbReference>
<feature type="domain" description="Polyphosphate kinase middle" evidence="10">
    <location>
        <begin position="1"/>
        <end position="101"/>
    </location>
</feature>
<dbReference type="GO" id="GO:0006799">
    <property type="term" value="P:polyphosphate biosynthetic process"/>
    <property type="evidence" value="ECO:0007669"/>
    <property type="project" value="InterPro"/>
</dbReference>
<dbReference type="CDD" id="cd09165">
    <property type="entry name" value="PLDc_PaPPK1_C1_like"/>
    <property type="match status" value="1"/>
</dbReference>
<comment type="PTM">
    <text evidence="8">An intermediate of this reaction is the autophosphorylated ppk in which a phosphate is covalently linked to a histidine residue through a N-P bond.</text>
</comment>
<keyword evidence="5 13" id="KW-0418">Kinase</keyword>
<gene>
    <name evidence="13" type="primary">ppk</name>
    <name evidence="13" type="ORF">ERS007657_01804</name>
</gene>
<comment type="function">
    <text evidence="8">Catalyzes the reversible transfer of the terminal phosphate of ATP to form a long-chain polyphosphate (polyP).</text>
</comment>
<dbReference type="Pfam" id="PF02503">
    <property type="entry name" value="PP_kinase"/>
    <property type="match status" value="1"/>
</dbReference>
<evidence type="ECO:0000256" key="3">
    <source>
        <dbReference type="ARBA" id="ARBA00022723"/>
    </source>
</evidence>
<dbReference type="EC" id="2.7.4.1" evidence="8"/>
<dbReference type="InterPro" id="IPR024953">
    <property type="entry name" value="PP_kinase_middle"/>
</dbReference>
<keyword evidence="4" id="KW-0547">Nucleotide-binding</keyword>
<accession>A0A654U0B6</accession>
<feature type="compositionally biased region" description="Basic and acidic residues" evidence="9">
    <location>
        <begin position="470"/>
        <end position="486"/>
    </location>
</feature>
<dbReference type="InterPro" id="IPR025200">
    <property type="entry name" value="PPK_C_dom2"/>
</dbReference>
<organism evidence="13 14">
    <name type="scientific">Mycobacterium tuberculosis</name>
    <dbReference type="NCBI Taxonomy" id="1773"/>
    <lineage>
        <taxon>Bacteria</taxon>
        <taxon>Bacillati</taxon>
        <taxon>Actinomycetota</taxon>
        <taxon>Actinomycetes</taxon>
        <taxon>Mycobacteriales</taxon>
        <taxon>Mycobacteriaceae</taxon>
        <taxon>Mycobacterium</taxon>
        <taxon>Mycobacterium tuberculosis complex</taxon>
    </lineage>
</organism>
<keyword evidence="1 8" id="KW-0597">Phosphoprotein</keyword>
<dbReference type="PANTHER" id="PTHR30218:SF0">
    <property type="entry name" value="POLYPHOSPHATE KINASE"/>
    <property type="match status" value="1"/>
</dbReference>
<evidence type="ECO:0000256" key="2">
    <source>
        <dbReference type="ARBA" id="ARBA00022679"/>
    </source>
</evidence>
<dbReference type="Proteomes" id="UP000046680">
    <property type="component" value="Unassembled WGS sequence"/>
</dbReference>
<dbReference type="GO" id="GO:0046872">
    <property type="term" value="F:metal ion binding"/>
    <property type="evidence" value="ECO:0007669"/>
    <property type="project" value="UniProtKB-KW"/>
</dbReference>
<dbReference type="InterPro" id="IPR041108">
    <property type="entry name" value="PP_kinase_C_1"/>
</dbReference>
<keyword evidence="3" id="KW-0479">Metal-binding</keyword>
<dbReference type="InterPro" id="IPR036830">
    <property type="entry name" value="PP_kinase_middle_dom_sf"/>
</dbReference>
<evidence type="ECO:0000313" key="14">
    <source>
        <dbReference type="Proteomes" id="UP000046680"/>
    </source>
</evidence>
<evidence type="ECO:0000256" key="5">
    <source>
        <dbReference type="ARBA" id="ARBA00022777"/>
    </source>
</evidence>
<dbReference type="Pfam" id="PF13090">
    <property type="entry name" value="PP_kinase_C"/>
    <property type="match status" value="1"/>
</dbReference>
<name>A0A654U0B6_MYCTX</name>
<dbReference type="Gene3D" id="3.30.870.10">
    <property type="entry name" value="Endonuclease Chain A"/>
    <property type="match status" value="2"/>
</dbReference>
<dbReference type="EMBL" id="CGCX01000611">
    <property type="protein sequence ID" value="CFR80102.1"/>
    <property type="molecule type" value="Genomic_DNA"/>
</dbReference>
<evidence type="ECO:0000313" key="13">
    <source>
        <dbReference type="EMBL" id="CFR80102.1"/>
    </source>
</evidence>
<protein>
    <recommendedName>
        <fullName evidence="8">Polyphosphate kinase</fullName>
        <ecNumber evidence="8">2.7.4.1</ecNumber>
    </recommendedName>
</protein>
<keyword evidence="6" id="KW-0067">ATP-binding</keyword>
<reference evidence="13 14" key="1">
    <citation type="submission" date="2015-03" db="EMBL/GenBank/DDBJ databases">
        <authorList>
            <consortium name="Pathogen Informatics"/>
        </authorList>
    </citation>
    <scope>NUCLEOTIDE SEQUENCE [LARGE SCALE GENOMIC DNA]</scope>
    <source>
        <strain evidence="13 14">C09601061</strain>
    </source>
</reference>
<evidence type="ECO:0000259" key="10">
    <source>
        <dbReference type="Pfam" id="PF02503"/>
    </source>
</evidence>
<evidence type="ECO:0000259" key="11">
    <source>
        <dbReference type="Pfam" id="PF13090"/>
    </source>
</evidence>
<evidence type="ECO:0000256" key="7">
    <source>
        <dbReference type="ARBA" id="ARBA00022842"/>
    </source>
</evidence>
<comment type="similarity">
    <text evidence="8">Belongs to the polyphosphate kinase 1 (PPK1) family.</text>
</comment>
<evidence type="ECO:0000256" key="9">
    <source>
        <dbReference type="SAM" id="MobiDB-lite"/>
    </source>
</evidence>
<proteinExistence type="inferred from homology"/>
<dbReference type="NCBIfam" id="TIGR03705">
    <property type="entry name" value="poly_P_kin"/>
    <property type="match status" value="1"/>
</dbReference>
<dbReference type="GO" id="GO:0009358">
    <property type="term" value="C:polyphosphate kinase complex"/>
    <property type="evidence" value="ECO:0007669"/>
    <property type="project" value="InterPro"/>
</dbReference>
<dbReference type="FunFam" id="3.30.870.10:FF:000001">
    <property type="entry name" value="Polyphosphate kinase"/>
    <property type="match status" value="1"/>
</dbReference>
<evidence type="ECO:0000256" key="8">
    <source>
        <dbReference type="RuleBase" id="RU003800"/>
    </source>
</evidence>
<dbReference type="GO" id="GO:0005524">
    <property type="term" value="F:ATP binding"/>
    <property type="evidence" value="ECO:0007669"/>
    <property type="project" value="UniProtKB-KW"/>
</dbReference>
<keyword evidence="2 8" id="KW-0808">Transferase</keyword>
<dbReference type="AlphaFoldDB" id="A0A654U0B6"/>
<keyword evidence="7" id="KW-0460">Magnesium</keyword>
<dbReference type="SUPFAM" id="SSF143724">
    <property type="entry name" value="PHP14-like"/>
    <property type="match status" value="1"/>
</dbReference>
<dbReference type="GO" id="GO:0008976">
    <property type="term" value="F:polyphosphate kinase activity"/>
    <property type="evidence" value="ECO:0007669"/>
    <property type="project" value="UniProtKB-EC"/>
</dbReference>
<dbReference type="Pfam" id="PF17941">
    <property type="entry name" value="PP_kinase_C_1"/>
    <property type="match status" value="1"/>
</dbReference>
<dbReference type="PANTHER" id="PTHR30218">
    <property type="entry name" value="POLYPHOSPHATE KINASE"/>
    <property type="match status" value="1"/>
</dbReference>
<dbReference type="SUPFAM" id="SSF56024">
    <property type="entry name" value="Phospholipase D/nuclease"/>
    <property type="match status" value="2"/>
</dbReference>
<feature type="domain" description="Polyphosphate kinase C-terminal" evidence="11">
    <location>
        <begin position="303"/>
        <end position="471"/>
    </location>
</feature>
<evidence type="ECO:0000259" key="12">
    <source>
        <dbReference type="Pfam" id="PF17941"/>
    </source>
</evidence>
<evidence type="ECO:0000256" key="1">
    <source>
        <dbReference type="ARBA" id="ARBA00022553"/>
    </source>
</evidence>
<evidence type="ECO:0000256" key="6">
    <source>
        <dbReference type="ARBA" id="ARBA00022840"/>
    </source>
</evidence>
<comment type="catalytic activity">
    <reaction evidence="8">
        <text>[phosphate](n) + ATP = [phosphate](n+1) + ADP</text>
        <dbReference type="Rhea" id="RHEA:19573"/>
        <dbReference type="Rhea" id="RHEA-COMP:9859"/>
        <dbReference type="Rhea" id="RHEA-COMP:14280"/>
        <dbReference type="ChEBI" id="CHEBI:16838"/>
        <dbReference type="ChEBI" id="CHEBI:30616"/>
        <dbReference type="ChEBI" id="CHEBI:456216"/>
        <dbReference type="EC" id="2.7.4.1"/>
    </reaction>
</comment>
<evidence type="ECO:0000256" key="4">
    <source>
        <dbReference type="ARBA" id="ARBA00022741"/>
    </source>
</evidence>
<sequence length="486" mass="54568">MEELIAAFLPVLFPGMEIVEHHAFRITRNADFEVEEDRDEDLLQALERELARRRFGSPVRLEIADDMTESMLELLLRELDVHPGDVIEVPGLLDLSSLWQIYAVDRPTLKDRTFVPATHPAFAERETPKSIFATLREGDVLVHHPYDSFSTSVQRFIEQAAADPNVLAIKQTLYRTSGDSPIVRALIDAAEAGKQVVALVEIKARFDEQANIAWARALEQAGVHVAYGLVGLKTHCKTALVVRREGPTIRRYCHVGTGNYNSKTARLYEDVGLLTAAPDIGADLTDLFNSLTGYSRKLSYRNLLVAPHGIRAGIIDRVEREVAAHRAEGAHNGKGRIRLKMNALVDEQVIDALYRASRAGVRIEVVVRGICALRPGAQGISENIIVRSILGRFLEHSRILHFRAIDEFWIGSADMMHRNLDRRVEVMAQVKNPRLTAQLDELFESALDPCTRCWELGPDGQWTASPQEGHSVRDHQESLMERHRSP</sequence>